<evidence type="ECO:0000259" key="5">
    <source>
        <dbReference type="PROSITE" id="PS51774"/>
    </source>
</evidence>
<dbReference type="Proteomes" id="UP001141552">
    <property type="component" value="Unassembled WGS sequence"/>
</dbReference>
<sequence length="783" mass="88244">MAATTPAASKRKYSWWWDSHISPKNSKWLQENLTDMDVKVKQMIKLIEEDADSFARRAEMYYKKRPELMKLVEEFYRAYRALAERYDHATGALRQAHRTMAEAFPNQIPFMLSDDSPGFLTDGDPRALFDSDEQQKDVSGISPFHAHSTRRNGAFTDESDSVLGRKGLKQFNDLFGSGDGLHHGKFAEGRARKGLNFNEAEEKDRGLQNSGIHETRARVPSDSERMSKAELEILNLKNALAKLEAEKDASLLQYQQNLERLSNLESEVSRAKEDSKGFSERASRAEAEVQSLKDALAKLDSEREASLKAVFEGKTHELIQVCEKLEVGNYSKSMEIDQLKSTVSFLEGGNAELKAQMTAYLPAFISLRNSIASLENHVLSDAARHGADMEAKDAATLVDAERCQQISEEQSAMQSGGFAELKELQKRIRAIEEAAMEKERLIMLENLTANSKLESALKLIDELKSGSSLRTEGLESGKHVNQKQEGRELGAAPGNDLRLPKRTHEISEEGGEVMTKDIMLDQISECSSYGISRRETLEADNQMLEIWETTGRNGSIDLTVGKTLKATATGTEKKHKGPYPSTESLVEKEVGVDRLEISKRLSGSFQEGNGKKILERLDSDAQKLTNLQITVQDLKKKVEFTEKSTKGKGFEYDSVKEQLEESEEAILKLLDVNHRLMKCMEDESVSSSVKSALTPDENMGIQRRKISEQARRVSEKIGRLQLEVQKLQFLLLKLDDENKSRGKTKITERNTRVLLRDYLYGKTRPSQKRKKKHFCSCMQPPTD</sequence>
<name>A0A9Q0FK16_9ROSI</name>
<gene>
    <name evidence="6" type="ORF">Tsubulata_024755</name>
</gene>
<comment type="caution">
    <text evidence="6">The sequence shown here is derived from an EMBL/GenBank/DDBJ whole genome shotgun (WGS) entry which is preliminary data.</text>
</comment>
<feature type="compositionally biased region" description="Basic and acidic residues" evidence="4">
    <location>
        <begin position="472"/>
        <end position="488"/>
    </location>
</feature>
<reference evidence="6" key="2">
    <citation type="journal article" date="2023" name="Plants (Basel)">
        <title>Annotation of the Turnera subulata (Passifloraceae) Draft Genome Reveals the S-Locus Evolved after the Divergence of Turneroideae from Passifloroideae in a Stepwise Manner.</title>
        <authorList>
            <person name="Henning P.M."/>
            <person name="Roalson E.H."/>
            <person name="Mir W."/>
            <person name="McCubbin A.G."/>
            <person name="Shore J.S."/>
        </authorList>
    </citation>
    <scope>NUCLEOTIDE SEQUENCE</scope>
    <source>
        <strain evidence="6">F60SS</strain>
    </source>
</reference>
<dbReference type="PANTHER" id="PTHR32258:SF32">
    <property type="entry name" value="PROTEIN NETWORKED 1D"/>
    <property type="match status" value="1"/>
</dbReference>
<keyword evidence="1 3" id="KW-0175">Coiled coil</keyword>
<evidence type="ECO:0000256" key="3">
    <source>
        <dbReference type="SAM" id="Coils"/>
    </source>
</evidence>
<dbReference type="Pfam" id="PF07765">
    <property type="entry name" value="KIP1"/>
    <property type="match status" value="1"/>
</dbReference>
<dbReference type="PANTHER" id="PTHR32258">
    <property type="entry name" value="PROTEIN NETWORKED 4A"/>
    <property type="match status" value="1"/>
</dbReference>
<evidence type="ECO:0000256" key="1">
    <source>
        <dbReference type="ARBA" id="ARBA00023054"/>
    </source>
</evidence>
<dbReference type="EMBL" id="JAKUCV010005185">
    <property type="protein sequence ID" value="KAJ4832164.1"/>
    <property type="molecule type" value="Genomic_DNA"/>
</dbReference>
<reference evidence="6" key="1">
    <citation type="submission" date="2022-02" db="EMBL/GenBank/DDBJ databases">
        <authorList>
            <person name="Henning P.M."/>
            <person name="McCubbin A.G."/>
            <person name="Shore J.S."/>
        </authorList>
    </citation>
    <scope>NUCLEOTIDE SEQUENCE</scope>
    <source>
        <strain evidence="6">F60SS</strain>
        <tissue evidence="6">Leaves</tissue>
    </source>
</reference>
<comment type="similarity">
    <text evidence="2">Belongs to the NET family.</text>
</comment>
<dbReference type="GO" id="GO:0005886">
    <property type="term" value="C:plasma membrane"/>
    <property type="evidence" value="ECO:0007669"/>
    <property type="project" value="TreeGrafter"/>
</dbReference>
<dbReference type="InterPro" id="IPR011684">
    <property type="entry name" value="NAB"/>
</dbReference>
<dbReference type="PROSITE" id="PS51774">
    <property type="entry name" value="NAB"/>
    <property type="match status" value="1"/>
</dbReference>
<protein>
    <recommendedName>
        <fullName evidence="5">NAB domain-containing protein</fullName>
    </recommendedName>
</protein>
<dbReference type="GO" id="GO:0051015">
    <property type="term" value="F:actin filament binding"/>
    <property type="evidence" value="ECO:0007669"/>
    <property type="project" value="TreeGrafter"/>
</dbReference>
<dbReference type="AlphaFoldDB" id="A0A9Q0FK16"/>
<feature type="compositionally biased region" description="Basic and acidic residues" evidence="4">
    <location>
        <begin position="213"/>
        <end position="224"/>
    </location>
</feature>
<organism evidence="6 7">
    <name type="scientific">Turnera subulata</name>
    <dbReference type="NCBI Taxonomy" id="218843"/>
    <lineage>
        <taxon>Eukaryota</taxon>
        <taxon>Viridiplantae</taxon>
        <taxon>Streptophyta</taxon>
        <taxon>Embryophyta</taxon>
        <taxon>Tracheophyta</taxon>
        <taxon>Spermatophyta</taxon>
        <taxon>Magnoliopsida</taxon>
        <taxon>eudicotyledons</taxon>
        <taxon>Gunneridae</taxon>
        <taxon>Pentapetalae</taxon>
        <taxon>rosids</taxon>
        <taxon>fabids</taxon>
        <taxon>Malpighiales</taxon>
        <taxon>Passifloraceae</taxon>
        <taxon>Turnera</taxon>
    </lineage>
</organism>
<evidence type="ECO:0000256" key="2">
    <source>
        <dbReference type="ARBA" id="ARBA00038006"/>
    </source>
</evidence>
<feature type="domain" description="NAB" evidence="5">
    <location>
        <begin position="13"/>
        <end position="93"/>
    </location>
</feature>
<feature type="coiled-coil region" evidence="3">
    <location>
        <begin position="617"/>
        <end position="672"/>
    </location>
</feature>
<dbReference type="InterPro" id="IPR051861">
    <property type="entry name" value="NET_actin-binding_domain"/>
</dbReference>
<feature type="region of interest" description="Disordered" evidence="4">
    <location>
        <begin position="202"/>
        <end position="224"/>
    </location>
</feature>
<evidence type="ECO:0000313" key="7">
    <source>
        <dbReference type="Proteomes" id="UP001141552"/>
    </source>
</evidence>
<proteinExistence type="inferred from homology"/>
<feature type="coiled-coil region" evidence="3">
    <location>
        <begin position="226"/>
        <end position="302"/>
    </location>
</feature>
<evidence type="ECO:0000313" key="6">
    <source>
        <dbReference type="EMBL" id="KAJ4832164.1"/>
    </source>
</evidence>
<evidence type="ECO:0000256" key="4">
    <source>
        <dbReference type="SAM" id="MobiDB-lite"/>
    </source>
</evidence>
<keyword evidence="7" id="KW-1185">Reference proteome</keyword>
<feature type="region of interest" description="Disordered" evidence="4">
    <location>
        <begin position="470"/>
        <end position="498"/>
    </location>
</feature>
<accession>A0A9Q0FK16</accession>
<dbReference type="OrthoDB" id="10255522at2759"/>